<evidence type="ECO:0000256" key="1">
    <source>
        <dbReference type="SAM" id="MobiDB-lite"/>
    </source>
</evidence>
<dbReference type="OrthoDB" id="5424234at2759"/>
<proteinExistence type="predicted"/>
<name>A0A9W9P941_9EURO</name>
<dbReference type="EMBL" id="JAPQKS010000003">
    <property type="protein sequence ID" value="KAJ5238843.1"/>
    <property type="molecule type" value="Genomic_DNA"/>
</dbReference>
<gene>
    <name evidence="2" type="ORF">N7468_003462</name>
</gene>
<feature type="compositionally biased region" description="Polar residues" evidence="1">
    <location>
        <begin position="516"/>
        <end position="528"/>
    </location>
</feature>
<accession>A0A9W9P941</accession>
<dbReference type="RefSeq" id="XP_058331762.1">
    <property type="nucleotide sequence ID" value="XM_058472759.1"/>
</dbReference>
<feature type="compositionally biased region" description="Low complexity" evidence="1">
    <location>
        <begin position="317"/>
        <end position="331"/>
    </location>
</feature>
<comment type="caution">
    <text evidence="2">The sequence shown here is derived from an EMBL/GenBank/DDBJ whole genome shotgun (WGS) entry which is preliminary data.</text>
</comment>
<feature type="region of interest" description="Disordered" evidence="1">
    <location>
        <begin position="146"/>
        <end position="243"/>
    </location>
</feature>
<feature type="compositionally biased region" description="Basic and acidic residues" evidence="1">
    <location>
        <begin position="211"/>
        <end position="234"/>
    </location>
</feature>
<reference evidence="2" key="2">
    <citation type="journal article" date="2023" name="IMA Fungus">
        <title>Comparative genomic study of the Penicillium genus elucidates a diverse pangenome and 15 lateral gene transfer events.</title>
        <authorList>
            <person name="Petersen C."/>
            <person name="Sorensen T."/>
            <person name="Nielsen M.R."/>
            <person name="Sondergaard T.E."/>
            <person name="Sorensen J.L."/>
            <person name="Fitzpatrick D.A."/>
            <person name="Frisvad J.C."/>
            <person name="Nielsen K.L."/>
        </authorList>
    </citation>
    <scope>NUCLEOTIDE SEQUENCE</scope>
    <source>
        <strain evidence="2">IBT 19713</strain>
    </source>
</reference>
<feature type="compositionally biased region" description="Polar residues" evidence="1">
    <location>
        <begin position="359"/>
        <end position="380"/>
    </location>
</feature>
<evidence type="ECO:0000313" key="2">
    <source>
        <dbReference type="EMBL" id="KAJ5238843.1"/>
    </source>
</evidence>
<protein>
    <recommendedName>
        <fullName evidence="4">Nitrogen regulatory protein areA GATA-like domain-containing protein</fullName>
    </recommendedName>
</protein>
<dbReference type="Proteomes" id="UP001150941">
    <property type="component" value="Unassembled WGS sequence"/>
</dbReference>
<feature type="compositionally biased region" description="Basic residues" evidence="1">
    <location>
        <begin position="189"/>
        <end position="202"/>
    </location>
</feature>
<evidence type="ECO:0000313" key="3">
    <source>
        <dbReference type="Proteomes" id="UP001150941"/>
    </source>
</evidence>
<reference evidence="2" key="1">
    <citation type="submission" date="2022-11" db="EMBL/GenBank/DDBJ databases">
        <authorList>
            <person name="Petersen C."/>
        </authorList>
    </citation>
    <scope>NUCLEOTIDE SEQUENCE</scope>
    <source>
        <strain evidence="2">IBT 19713</strain>
    </source>
</reference>
<organism evidence="2 3">
    <name type="scientific">Penicillium chermesinum</name>
    <dbReference type="NCBI Taxonomy" id="63820"/>
    <lineage>
        <taxon>Eukaryota</taxon>
        <taxon>Fungi</taxon>
        <taxon>Dikarya</taxon>
        <taxon>Ascomycota</taxon>
        <taxon>Pezizomycotina</taxon>
        <taxon>Eurotiomycetes</taxon>
        <taxon>Eurotiomycetidae</taxon>
        <taxon>Eurotiales</taxon>
        <taxon>Aspergillaceae</taxon>
        <taxon>Penicillium</taxon>
    </lineage>
</organism>
<feature type="region of interest" description="Disordered" evidence="1">
    <location>
        <begin position="260"/>
        <end position="297"/>
    </location>
</feature>
<dbReference type="GeneID" id="83200062"/>
<feature type="region of interest" description="Disordered" evidence="1">
    <location>
        <begin position="312"/>
        <end position="397"/>
    </location>
</feature>
<dbReference type="AlphaFoldDB" id="A0A9W9P941"/>
<evidence type="ECO:0008006" key="4">
    <source>
        <dbReference type="Google" id="ProtNLM"/>
    </source>
</evidence>
<feature type="compositionally biased region" description="Pro residues" evidence="1">
    <location>
        <begin position="274"/>
        <end position="284"/>
    </location>
</feature>
<feature type="region of interest" description="Disordered" evidence="1">
    <location>
        <begin position="508"/>
        <end position="563"/>
    </location>
</feature>
<keyword evidence="3" id="KW-1185">Reference proteome</keyword>
<sequence>MMQKIPSSLVAVSQVPYPGNLKGTELVGKDSIQKLWKAFSTSRQASKDGKDCRLESLFWRILGTEKLVQQINVQGLDQLITRIISNEPLQPVGLLKASPQPIPATQPTSDPIDQVPKTIHPILKKPNTVPVEPYHKSARLLLEKPDGEKITLGPSNSPPPDIVTTQPKESPPSRQAPKRAQTAGPRTTKGFRRRPLFNRRKSSQSSFLKTPTRERRESIENVKKREIPDGHIEAMDQSTSKNNPEDLVILNPADSFDPFFDADDGINDGLGPEITPPHPQPPASLPSGRATSWTESEIDPLAVKLTIPIRAKPKNPLTPTEPTLATASSTTQVPGSPPVHSMSAKTDPVISPGIETVSAGPSQDSKLQTETQDPSTSNPKDTPPTPQPVTPLDHDLAPWPHLRRVPMPQKMLDTLVEIFSNPVPVERIKLPDAPLHLVSNAGPPRVPAGYLESWMLQGPDSTAHPQPSNTPLVQPGFRSRFAREMEKARLEEEEPTPESELRFAAIQKELEGQEEASATASEQDQNAPFAQREPLFLTDDMLSRSDPSHTDSFLEAIMNGVPK</sequence>